<name>A0A7Y6MB52_9ACTN</name>
<dbReference type="RefSeq" id="WP_175600852.1">
    <property type="nucleotide sequence ID" value="NZ_JABWGO010000002.1"/>
</dbReference>
<dbReference type="InterPro" id="IPR011990">
    <property type="entry name" value="TPR-like_helical_dom_sf"/>
</dbReference>
<gene>
    <name evidence="1" type="ORF">HT134_14510</name>
</gene>
<evidence type="ECO:0008006" key="3">
    <source>
        <dbReference type="Google" id="ProtNLM"/>
    </source>
</evidence>
<dbReference type="SUPFAM" id="SSF81901">
    <property type="entry name" value="HCP-like"/>
    <property type="match status" value="1"/>
</dbReference>
<dbReference type="Gene3D" id="1.25.40.10">
    <property type="entry name" value="Tetratricopeptide repeat domain"/>
    <property type="match status" value="1"/>
</dbReference>
<comment type="caution">
    <text evidence="1">The sequence shown here is derived from an EMBL/GenBank/DDBJ whole genome shotgun (WGS) entry which is preliminary data.</text>
</comment>
<organism evidence="1 2">
    <name type="scientific">Nonomuraea rhodomycinica</name>
    <dbReference type="NCBI Taxonomy" id="1712872"/>
    <lineage>
        <taxon>Bacteria</taxon>
        <taxon>Bacillati</taxon>
        <taxon>Actinomycetota</taxon>
        <taxon>Actinomycetes</taxon>
        <taxon>Streptosporangiales</taxon>
        <taxon>Streptosporangiaceae</taxon>
        <taxon>Nonomuraea</taxon>
    </lineage>
</organism>
<protein>
    <recommendedName>
        <fullName evidence="3">Tetratricopeptide repeat-containing protein</fullName>
    </recommendedName>
</protein>
<reference evidence="1 2" key="1">
    <citation type="submission" date="2020-06" db="EMBL/GenBank/DDBJ databases">
        <authorList>
            <person name="Chanama M."/>
        </authorList>
    </citation>
    <scope>NUCLEOTIDE SEQUENCE [LARGE SCALE GENOMIC DNA]</scope>
    <source>
        <strain evidence="1 2">TBRC6557</strain>
    </source>
</reference>
<evidence type="ECO:0000313" key="1">
    <source>
        <dbReference type="EMBL" id="NUW41342.1"/>
    </source>
</evidence>
<proteinExistence type="predicted"/>
<dbReference type="AlphaFoldDB" id="A0A7Y6MB52"/>
<sequence length="562" mass="60767">MTLDDAPARCAGCGDGLPLSGRVFFDTSDSTEETRRLLEDPDLPAAPVACGCGAERWLPLICRDPATEALFFVADEDRATLLDEYDETLVSCLSAIPPEARDLALHGPYFVVAGVAALRELIVRGDRLLASLRDVQMAEVPSAHLAVMNLLQVAAAYARADRTGPAFDILRRAPLAQVRSPDYWVAYGKHAVAAGSLDAAEAAFARAAAASRELSHLPLDPLGADDSLADIPGVRLPQLTEAVRERRRLLMFGPEPDDETAAERTGYGIGAIQAALIDLPDQDVKTLRSLHRSSLGIFLKWIDGSQARKANAAELKRMCALGKERARGDLGAEQDPERLLRVGEVLAEAGEPDLALASLRRAERTGPPEVGFAAARRIGAMLSASDAEEAEKWLRKALISRRSETRAMAHLGLALIAQRRGMPELYHEQLLLSARLCGDRGSPEALYLLALREAELGRQETQMAYLTQLARGNHGTVTEAAGVALADLCLRRGEPARAYEFAMLGSHSLEVDIVMASMFIRGMVLTVAGRIREARQLIGAVAMMPGIYSERAQRWLADHPGP</sequence>
<dbReference type="EMBL" id="JABWGO010000002">
    <property type="protein sequence ID" value="NUW41342.1"/>
    <property type="molecule type" value="Genomic_DNA"/>
</dbReference>
<dbReference type="Proteomes" id="UP000546126">
    <property type="component" value="Unassembled WGS sequence"/>
</dbReference>
<keyword evidence="2" id="KW-1185">Reference proteome</keyword>
<evidence type="ECO:0000313" key="2">
    <source>
        <dbReference type="Proteomes" id="UP000546126"/>
    </source>
</evidence>
<accession>A0A7Y6MB52</accession>